<organism evidence="2 3">
    <name type="scientific">Burkholderia mayonis</name>
    <dbReference type="NCBI Taxonomy" id="1385591"/>
    <lineage>
        <taxon>Bacteria</taxon>
        <taxon>Pseudomonadati</taxon>
        <taxon>Pseudomonadota</taxon>
        <taxon>Betaproteobacteria</taxon>
        <taxon>Burkholderiales</taxon>
        <taxon>Burkholderiaceae</taxon>
        <taxon>Burkholderia</taxon>
        <taxon>pseudomallei group</taxon>
    </lineage>
</organism>
<evidence type="ECO:0000256" key="1">
    <source>
        <dbReference type="SAM" id="MobiDB-lite"/>
    </source>
</evidence>
<evidence type="ECO:0000313" key="2">
    <source>
        <dbReference type="EMBL" id="AOJ06142.1"/>
    </source>
</evidence>
<proteinExistence type="predicted"/>
<dbReference type="AlphaFoldDB" id="A0A1B4FR48"/>
<dbReference type="EMBL" id="CP013388">
    <property type="protein sequence ID" value="AOJ06142.1"/>
    <property type="molecule type" value="Genomic_DNA"/>
</dbReference>
<sequence>MRSQALAKRPRAAVATRARIDFAMLADLAVTANDWRPARVSRIHAHRSMAAFQNRNVSRRRRRRPAFGPPRPGNP</sequence>
<evidence type="ECO:0000313" key="3">
    <source>
        <dbReference type="Proteomes" id="UP000067711"/>
    </source>
</evidence>
<reference evidence="2 3" key="1">
    <citation type="submission" date="2015-12" db="EMBL/GenBank/DDBJ databases">
        <title>Diversity of Burkholderia near neighbor genomes.</title>
        <authorList>
            <person name="Sahl J."/>
            <person name="Wagner D."/>
            <person name="Keim P."/>
        </authorList>
    </citation>
    <scope>NUCLEOTIDE SEQUENCE [LARGE SCALE GENOMIC DNA]</scope>
    <source>
        <strain evidence="2 3">BDU8</strain>
    </source>
</reference>
<feature type="region of interest" description="Disordered" evidence="1">
    <location>
        <begin position="46"/>
        <end position="75"/>
    </location>
</feature>
<dbReference type="Proteomes" id="UP000067711">
    <property type="component" value="Chromosome 2"/>
</dbReference>
<gene>
    <name evidence="2" type="ORF">WS71_01475</name>
</gene>
<name>A0A1B4FR48_9BURK</name>
<protein>
    <submittedName>
        <fullName evidence="2">Uncharacterized protein</fullName>
    </submittedName>
</protein>
<accession>A0A1B4FR48</accession>